<keyword evidence="2" id="KW-1185">Reference proteome</keyword>
<comment type="caution">
    <text evidence="1">The sequence shown here is derived from an EMBL/GenBank/DDBJ whole genome shotgun (WGS) entry which is preliminary data.</text>
</comment>
<accession>A0ACC1PTR5</accession>
<gene>
    <name evidence="1" type="ORF">NUW58_g122</name>
</gene>
<dbReference type="Proteomes" id="UP001143856">
    <property type="component" value="Unassembled WGS sequence"/>
</dbReference>
<proteinExistence type="predicted"/>
<organism evidence="1 2">
    <name type="scientific">Xylaria curta</name>
    <dbReference type="NCBI Taxonomy" id="42375"/>
    <lineage>
        <taxon>Eukaryota</taxon>
        <taxon>Fungi</taxon>
        <taxon>Dikarya</taxon>
        <taxon>Ascomycota</taxon>
        <taxon>Pezizomycotina</taxon>
        <taxon>Sordariomycetes</taxon>
        <taxon>Xylariomycetidae</taxon>
        <taxon>Xylariales</taxon>
        <taxon>Xylariaceae</taxon>
        <taxon>Xylaria</taxon>
    </lineage>
</organism>
<protein>
    <submittedName>
        <fullName evidence="1">Uncharacterized protein</fullName>
    </submittedName>
</protein>
<evidence type="ECO:0000313" key="2">
    <source>
        <dbReference type="Proteomes" id="UP001143856"/>
    </source>
</evidence>
<name>A0ACC1PTR5_9PEZI</name>
<evidence type="ECO:0000313" key="1">
    <source>
        <dbReference type="EMBL" id="KAJ2999063.1"/>
    </source>
</evidence>
<sequence>MGIRLIHTETLRMKWFSDEEVPQYAILSHTWDHGREISFHEMSEISANPEHPAARKHGYAKIVETCRQAKRDNIEFAWVDVCCIDKTSSSELSEAINSMYRWYQQAEVCYVILSDFNMTLAPFEVVFPNCKWFTRGWCLQELLAPRRVEFFDARWHHTGSRADLKNLISKITGISKEVLVDNSLVDSLPVAYKLSWAAKRETTREEDNAYCLLGIFNISMPILYGEGTKAFTRFQEEIIKTSNDLSIFAFGRGLPKGSMVANFEAHSSQSYCDLFATSSKDFLSCRDLLPTGSYVHWNNAFSLTNKGVRFRRAELQVHVRHGLYSMPLNCRFSDIDSVRIYLRKVGPRLYVKYDNHDDILSNDEINLNGDETVYTIIEDEIYIVSKLSSLITPLLRQESQYAICVRSQTHNLYRALQVVQRATSSDRWDAARMKFLTQGDKSFGGYWKVFPGLARQINEDDGPHQTLSGHFYMLCGLTHSGNSLVPQAWVRLCSLEQWKGLEKTLGIITDLNDVLRLTRPAQPNDHITMGVGPSAITATATINLDTRDETLCYQLELNLRIG</sequence>
<dbReference type="EMBL" id="JAPDGR010000008">
    <property type="protein sequence ID" value="KAJ2999063.1"/>
    <property type="molecule type" value="Genomic_DNA"/>
</dbReference>
<reference evidence="1" key="1">
    <citation type="submission" date="2022-10" db="EMBL/GenBank/DDBJ databases">
        <title>Genome Sequence of Xylaria curta.</title>
        <authorList>
            <person name="Buettner E."/>
        </authorList>
    </citation>
    <scope>NUCLEOTIDE SEQUENCE</scope>
    <source>
        <strain evidence="1">Babe10</strain>
    </source>
</reference>